<protein>
    <submittedName>
        <fullName evidence="1">Uncharacterized protein</fullName>
    </submittedName>
</protein>
<evidence type="ECO:0000313" key="2">
    <source>
        <dbReference type="Proteomes" id="UP000184357"/>
    </source>
</evidence>
<keyword evidence="2" id="KW-1185">Reference proteome</keyword>
<dbReference type="OrthoDB" id="297490at2157"/>
<dbReference type="RefSeq" id="WP_073309759.1">
    <property type="nucleotide sequence ID" value="NZ_FQWV01000006.1"/>
</dbReference>
<sequence length="83" mass="8598">MRPGEAVRQIEYVIDATTTDGGRRCAAGYRPAFERVHAAGTGDDVADLATVLGDEVRDGARPDPAEAGRVADELLGVATDGGE</sequence>
<evidence type="ECO:0000313" key="1">
    <source>
        <dbReference type="EMBL" id="SHH33683.1"/>
    </source>
</evidence>
<dbReference type="Proteomes" id="UP000184357">
    <property type="component" value="Unassembled WGS sequence"/>
</dbReference>
<organism evidence="1 2">
    <name type="scientific">Halobaculum gomorrense</name>
    <dbReference type="NCBI Taxonomy" id="43928"/>
    <lineage>
        <taxon>Archaea</taxon>
        <taxon>Methanobacteriati</taxon>
        <taxon>Methanobacteriota</taxon>
        <taxon>Stenosarchaea group</taxon>
        <taxon>Halobacteria</taxon>
        <taxon>Halobacteriales</taxon>
        <taxon>Haloferacaceae</taxon>
        <taxon>Halobaculum</taxon>
    </lineage>
</organism>
<gene>
    <name evidence="1" type="ORF">SAMN05443636_2343</name>
</gene>
<name>A0A1M5S6Y7_9EURY</name>
<proteinExistence type="predicted"/>
<accession>A0A1M5S6Y7</accession>
<dbReference type="EMBL" id="FQWV01000006">
    <property type="protein sequence ID" value="SHH33683.1"/>
    <property type="molecule type" value="Genomic_DNA"/>
</dbReference>
<reference evidence="1 2" key="1">
    <citation type="submission" date="2016-11" db="EMBL/GenBank/DDBJ databases">
        <authorList>
            <person name="Jaros S."/>
            <person name="Januszkiewicz K."/>
            <person name="Wedrychowicz H."/>
        </authorList>
    </citation>
    <scope>NUCLEOTIDE SEQUENCE [LARGE SCALE GENOMIC DNA]</scope>
    <source>
        <strain evidence="1 2">DSM 9297</strain>
    </source>
</reference>
<dbReference type="AlphaFoldDB" id="A0A1M5S6Y7"/>